<dbReference type="GeneTree" id="ENSGT00910000147177"/>
<dbReference type="Bgee" id="ENSMNEG00000002473">
    <property type="expression patterns" value="Expressed in temporal lobe and 3 other cell types or tissues"/>
</dbReference>
<accession>A0A2K6AMY0</accession>
<dbReference type="AlphaFoldDB" id="A0A2K6AMY0"/>
<evidence type="ECO:0000313" key="2">
    <source>
        <dbReference type="Proteomes" id="UP000233120"/>
    </source>
</evidence>
<name>A0A2K6AMY0_MACNE</name>
<proteinExistence type="predicted"/>
<protein>
    <submittedName>
        <fullName evidence="1">Uncharacterized protein</fullName>
    </submittedName>
</protein>
<dbReference type="OMA" id="HYHPRGC"/>
<organism evidence="1 2">
    <name type="scientific">Macaca nemestrina</name>
    <name type="common">Pig-tailed macaque</name>
    <dbReference type="NCBI Taxonomy" id="9545"/>
    <lineage>
        <taxon>Eukaryota</taxon>
        <taxon>Metazoa</taxon>
        <taxon>Chordata</taxon>
        <taxon>Craniata</taxon>
        <taxon>Vertebrata</taxon>
        <taxon>Euteleostomi</taxon>
        <taxon>Mammalia</taxon>
        <taxon>Eutheria</taxon>
        <taxon>Euarchontoglires</taxon>
        <taxon>Primates</taxon>
        <taxon>Haplorrhini</taxon>
        <taxon>Catarrhini</taxon>
        <taxon>Cercopithecidae</taxon>
        <taxon>Cercopithecinae</taxon>
        <taxon>Macaca</taxon>
    </lineage>
</organism>
<dbReference type="Proteomes" id="UP000233120">
    <property type="component" value="Unassembled WGS sequence"/>
</dbReference>
<sequence length="69" mass="7565">MVRNGMSAHYHPRGCICSSCWLSITPAWSTSPLRVIWEVDGLGLATQPGQWFRGQHVAQAGTLTTCFST</sequence>
<evidence type="ECO:0000313" key="1">
    <source>
        <dbReference type="Ensembl" id="ENSMNEP00000000515.1"/>
    </source>
</evidence>
<reference evidence="1" key="1">
    <citation type="submission" date="2025-08" db="UniProtKB">
        <authorList>
            <consortium name="Ensembl"/>
        </authorList>
    </citation>
    <scope>IDENTIFICATION</scope>
</reference>
<keyword evidence="2" id="KW-1185">Reference proteome</keyword>
<reference evidence="1" key="2">
    <citation type="submission" date="2025-09" db="UniProtKB">
        <authorList>
            <consortium name="Ensembl"/>
        </authorList>
    </citation>
    <scope>IDENTIFICATION</scope>
</reference>
<dbReference type="Ensembl" id="ENSMNET00000002678.1">
    <property type="protein sequence ID" value="ENSMNEP00000000515.1"/>
    <property type="gene ID" value="ENSMNEG00000002473.1"/>
</dbReference>